<evidence type="ECO:0000313" key="1">
    <source>
        <dbReference type="EMBL" id="VCW84476.1"/>
    </source>
</evidence>
<protein>
    <submittedName>
        <fullName evidence="1">Uncharacterized protein</fullName>
    </submittedName>
</protein>
<dbReference type="EMBL" id="CYRY02014361">
    <property type="protein sequence ID" value="VCW84476.1"/>
    <property type="molecule type" value="Genomic_DNA"/>
</dbReference>
<keyword evidence="2" id="KW-1185">Reference proteome</keyword>
<reference evidence="1 2" key="1">
    <citation type="submission" date="2018-10" db="EMBL/GenBank/DDBJ databases">
        <authorList>
            <person name="Ekblom R."/>
            <person name="Jareborg N."/>
        </authorList>
    </citation>
    <scope>NUCLEOTIDE SEQUENCE [LARGE SCALE GENOMIC DNA]</scope>
    <source>
        <tissue evidence="1">Muscle</tissue>
    </source>
</reference>
<gene>
    <name evidence="1" type="ORF">BN2614_LOCUS1</name>
</gene>
<evidence type="ECO:0000313" key="2">
    <source>
        <dbReference type="Proteomes" id="UP000269945"/>
    </source>
</evidence>
<organism evidence="1 2">
    <name type="scientific">Gulo gulo</name>
    <name type="common">Wolverine</name>
    <name type="synonym">Gluton</name>
    <dbReference type="NCBI Taxonomy" id="48420"/>
    <lineage>
        <taxon>Eukaryota</taxon>
        <taxon>Metazoa</taxon>
        <taxon>Chordata</taxon>
        <taxon>Craniata</taxon>
        <taxon>Vertebrata</taxon>
        <taxon>Euteleostomi</taxon>
        <taxon>Mammalia</taxon>
        <taxon>Eutheria</taxon>
        <taxon>Laurasiatheria</taxon>
        <taxon>Carnivora</taxon>
        <taxon>Caniformia</taxon>
        <taxon>Musteloidea</taxon>
        <taxon>Mustelidae</taxon>
        <taxon>Guloninae</taxon>
        <taxon>Gulo</taxon>
    </lineage>
</organism>
<accession>A0A9X9Q0G1</accession>
<dbReference type="AlphaFoldDB" id="A0A9X9Q0G1"/>
<proteinExistence type="predicted"/>
<comment type="caution">
    <text evidence="1">The sequence shown here is derived from an EMBL/GenBank/DDBJ whole genome shotgun (WGS) entry which is preliminary data.</text>
</comment>
<name>A0A9X9Q0G1_GULGU</name>
<sequence length="60" mass="6459">MNTCWEVPGSVEWSTSFSLPYAVEASLAVAVLLGISRLPPRILQCHSAGFPLVWLDQASG</sequence>
<dbReference type="Proteomes" id="UP000269945">
    <property type="component" value="Unassembled WGS sequence"/>
</dbReference>